<dbReference type="Gene3D" id="3.30.2090.10">
    <property type="entry name" value="Multidrug efflux transporter AcrB TolC docking domain, DN and DC subdomains"/>
    <property type="match status" value="2"/>
</dbReference>
<keyword evidence="1" id="KW-0812">Transmembrane</keyword>
<dbReference type="InterPro" id="IPR001036">
    <property type="entry name" value="Acrflvin-R"/>
</dbReference>
<dbReference type="Proteomes" id="UP000252795">
    <property type="component" value="Unassembled WGS sequence"/>
</dbReference>
<sequence length="1008" mass="109573">MTRRLLNYQRLLGMVVTMLCLLGIAAYSTMPRQEDPSFPYRAGMITVSYPGASAEAVERLVLQPLTDELRQVEELDWSQGTARTGVALARLKLRDRIYDTDSAWDRVRQAMERARQDFPDDVGLMELDDRLIDIPAVVLAVGGSPSVTELSEVAERLKQNLLDIPGISRIELEGDADEQITLALDDAALYRLGVPPKRILDTLARRNQTIPGGFVVVEGKRLSVLPNTEFTDIDAIRATPIELPDGSQVPLAAAAEVWRGPAEPRQPETWFDGERVVLLSIIMEEGSTDAIRFGERIRERLEQVRPDFEPYQLREMFFQPDKVSDRLDDLAWSLVLSVLIIVAVVFTGMGIRMGLLVASILPMVALISVGLYDLGGGVLHQIAVIGMVISLGILIDNAIVIVENIQGHLDEGMRRLDALRKAVGELAGPLGASTGTTLAAFAPLLMAKGGAADFTRGVPVMIMLTLSVSYLLAISAVPLLAARFLKPRKNLHKDRLIGLASYLGGLVYRHPGRLITAGALLVVISLGMTPFMAQQFFPNADRPRVIVEMYMPEGTDQARTAEVAAVLEQAIRTRPEALEVHRFVGFTGPSFYYNLQRSPQAPNRARLVVRTPTLADTTDLVKWIRHEAARSLPELDITAGILGQGPPRPAPVEVRVFHPDDNARARATEQVYSILRGVEGTVDVRHDLDIGVPSIAINVDDATAARYGLTRADVAQSLYGQSYGAVAERYRQEDDPIPIVLRSREGTSLSLSRLLSVNTYNDQGDAIPLSAVATVETTWEPAAVYLRNGVRVNTVSANLEEDYSFSQALDGLYAGLEQNPLPAGTRLDMGGDAEGSDRANSALLTAAPIGMLLLLFFLLLQFNSFRRVGIILLTVPLATVGIFPGLVLSGSPFGFQSLLGVIALVGIVVNNAIVLLDVMDRELERGRAIADAVRTAVERRTRPILLTTATTVAGLLPLAFSSSTLWPPMAWAIISGLLASTVLTLLVIPSVCTKLIKLPVGEPENAPA</sequence>
<dbReference type="Gene3D" id="3.30.70.1320">
    <property type="entry name" value="Multidrug efflux transporter AcrB pore domain like"/>
    <property type="match status" value="1"/>
</dbReference>
<dbReference type="PANTHER" id="PTHR32063:SF18">
    <property type="entry name" value="CATION EFFLUX SYSTEM PROTEIN"/>
    <property type="match status" value="1"/>
</dbReference>
<organism evidence="3 4">
    <name type="scientific">Marinobacter nauticus</name>
    <name type="common">Marinobacter hydrocarbonoclasticus</name>
    <name type="synonym">Marinobacter aquaeolei</name>
    <dbReference type="NCBI Taxonomy" id="2743"/>
    <lineage>
        <taxon>Bacteria</taxon>
        <taxon>Pseudomonadati</taxon>
        <taxon>Pseudomonadota</taxon>
        <taxon>Gammaproteobacteria</taxon>
        <taxon>Pseudomonadales</taxon>
        <taxon>Marinobacteraceae</taxon>
        <taxon>Marinobacter</taxon>
    </lineage>
</organism>
<keyword evidence="1" id="KW-0472">Membrane</keyword>
<dbReference type="PANTHER" id="PTHR32063">
    <property type="match status" value="1"/>
</dbReference>
<dbReference type="AlphaFoldDB" id="A0A368V7T4"/>
<reference evidence="3 4" key="1">
    <citation type="submission" date="2018-07" db="EMBL/GenBank/DDBJ databases">
        <title>Freshwater and sediment microbial communities from various areas in North America, analyzing microbe dynamics in response to fracking.</title>
        <authorList>
            <person name="Lamendella R."/>
        </authorList>
    </citation>
    <scope>NUCLEOTIDE SEQUENCE [LARGE SCALE GENOMIC DNA]</scope>
    <source>
        <strain evidence="3 4">114E</strain>
        <strain evidence="2 5">114E_o</strain>
    </source>
</reference>
<comment type="caution">
    <text evidence="3">The sequence shown here is derived from an EMBL/GenBank/DDBJ whole genome shotgun (WGS) entry which is preliminary data.</text>
</comment>
<gene>
    <name evidence="3" type="ORF">DET51_102386</name>
    <name evidence="2" type="ORF">DET64_102386</name>
</gene>
<dbReference type="EMBL" id="QNSA01000002">
    <property type="protein sequence ID" value="RBP76364.1"/>
    <property type="molecule type" value="Genomic_DNA"/>
</dbReference>
<dbReference type="EMBL" id="QPJB01000002">
    <property type="protein sequence ID" value="RCW37237.1"/>
    <property type="molecule type" value="Genomic_DNA"/>
</dbReference>
<proteinExistence type="predicted"/>
<feature type="transmembrane region" description="Helical" evidence="1">
    <location>
        <begin position="330"/>
        <end position="348"/>
    </location>
</feature>
<feature type="transmembrane region" description="Helical" evidence="1">
    <location>
        <begin position="969"/>
        <end position="988"/>
    </location>
</feature>
<keyword evidence="5" id="KW-1185">Reference proteome</keyword>
<dbReference type="InterPro" id="IPR027463">
    <property type="entry name" value="AcrB_DN_DC_subdom"/>
</dbReference>
<feature type="transmembrane region" description="Helical" evidence="1">
    <location>
        <begin position="423"/>
        <end position="446"/>
    </location>
</feature>
<evidence type="ECO:0000313" key="4">
    <source>
        <dbReference type="Proteomes" id="UP000252795"/>
    </source>
</evidence>
<dbReference type="PRINTS" id="PR00702">
    <property type="entry name" value="ACRIFLAVINRP"/>
</dbReference>
<protein>
    <submittedName>
        <fullName evidence="3">Multidrug efflux pump subunit AcrB</fullName>
    </submittedName>
</protein>
<accession>A0A368V7T4</accession>
<evidence type="ECO:0000313" key="3">
    <source>
        <dbReference type="EMBL" id="RCW37237.1"/>
    </source>
</evidence>
<feature type="transmembrane region" description="Helical" evidence="1">
    <location>
        <begin position="514"/>
        <end position="533"/>
    </location>
</feature>
<dbReference type="Gene3D" id="3.30.70.1430">
    <property type="entry name" value="Multidrug efflux transporter AcrB pore domain"/>
    <property type="match status" value="2"/>
</dbReference>
<feature type="transmembrane region" description="Helical" evidence="1">
    <location>
        <begin position="867"/>
        <end position="887"/>
    </location>
</feature>
<feature type="transmembrane region" description="Helical" evidence="1">
    <location>
        <begin position="842"/>
        <end position="860"/>
    </location>
</feature>
<evidence type="ECO:0000313" key="2">
    <source>
        <dbReference type="EMBL" id="RBP76364.1"/>
    </source>
</evidence>
<dbReference type="GO" id="GO:0042910">
    <property type="term" value="F:xenobiotic transmembrane transporter activity"/>
    <property type="evidence" value="ECO:0007669"/>
    <property type="project" value="TreeGrafter"/>
</dbReference>
<dbReference type="SUPFAM" id="SSF82693">
    <property type="entry name" value="Multidrug efflux transporter AcrB pore domain, PN1, PN2, PC1 and PC2 subdomains"/>
    <property type="match status" value="2"/>
</dbReference>
<dbReference type="Pfam" id="PF00873">
    <property type="entry name" value="ACR_tran"/>
    <property type="match status" value="1"/>
</dbReference>
<dbReference type="Gene3D" id="1.20.1640.10">
    <property type="entry name" value="Multidrug efflux transporter AcrB transmembrane domain"/>
    <property type="match status" value="2"/>
</dbReference>
<dbReference type="GO" id="GO:0005886">
    <property type="term" value="C:plasma membrane"/>
    <property type="evidence" value="ECO:0007669"/>
    <property type="project" value="TreeGrafter"/>
</dbReference>
<dbReference type="Proteomes" id="UP000253065">
    <property type="component" value="Unassembled WGS sequence"/>
</dbReference>
<name>A0A368V7T4_MARNT</name>
<dbReference type="RefSeq" id="WP_113879250.1">
    <property type="nucleotide sequence ID" value="NZ_QNSA01000002.1"/>
</dbReference>
<evidence type="ECO:0000313" key="5">
    <source>
        <dbReference type="Proteomes" id="UP000253065"/>
    </source>
</evidence>
<feature type="transmembrane region" description="Helical" evidence="1">
    <location>
        <begin position="378"/>
        <end position="402"/>
    </location>
</feature>
<feature type="transmembrane region" description="Helical" evidence="1">
    <location>
        <begin position="944"/>
        <end position="963"/>
    </location>
</feature>
<feature type="transmembrane region" description="Helical" evidence="1">
    <location>
        <begin position="893"/>
        <end position="916"/>
    </location>
</feature>
<feature type="transmembrane region" description="Helical" evidence="1">
    <location>
        <begin position="355"/>
        <end position="372"/>
    </location>
</feature>
<feature type="transmembrane region" description="Helical" evidence="1">
    <location>
        <begin position="458"/>
        <end position="485"/>
    </location>
</feature>
<dbReference type="Gene3D" id="3.30.70.1440">
    <property type="entry name" value="Multidrug efflux transporter AcrB pore domain"/>
    <property type="match status" value="1"/>
</dbReference>
<dbReference type="SUPFAM" id="SSF82714">
    <property type="entry name" value="Multidrug efflux transporter AcrB TolC docking domain, DN and DC subdomains"/>
    <property type="match status" value="2"/>
</dbReference>
<evidence type="ECO:0000256" key="1">
    <source>
        <dbReference type="SAM" id="Phobius"/>
    </source>
</evidence>
<dbReference type="SUPFAM" id="SSF82866">
    <property type="entry name" value="Multidrug efflux transporter AcrB transmembrane domain"/>
    <property type="match status" value="2"/>
</dbReference>
<keyword evidence="1" id="KW-1133">Transmembrane helix</keyword>